<evidence type="ECO:0000256" key="2">
    <source>
        <dbReference type="ARBA" id="ARBA00022771"/>
    </source>
</evidence>
<feature type="compositionally biased region" description="Basic and acidic residues" evidence="4">
    <location>
        <begin position="183"/>
        <end position="194"/>
    </location>
</feature>
<dbReference type="InterPro" id="IPR051745">
    <property type="entry name" value="Intracell_Transport_Effector"/>
</dbReference>
<feature type="region of interest" description="Disordered" evidence="4">
    <location>
        <begin position="519"/>
        <end position="560"/>
    </location>
</feature>
<dbReference type="CTD" id="557015"/>
<evidence type="ECO:0000256" key="3">
    <source>
        <dbReference type="ARBA" id="ARBA00022833"/>
    </source>
</evidence>
<dbReference type="CDD" id="cd15752">
    <property type="entry name" value="FYVE_SlaC2-a"/>
    <property type="match status" value="1"/>
</dbReference>
<feature type="region of interest" description="Disordered" evidence="4">
    <location>
        <begin position="278"/>
        <end position="329"/>
    </location>
</feature>
<accession>A0A6J2WAN8</accession>
<dbReference type="GO" id="GO:0017022">
    <property type="term" value="F:myosin binding"/>
    <property type="evidence" value="ECO:0007669"/>
    <property type="project" value="TreeGrafter"/>
</dbReference>
<dbReference type="InterPro" id="IPR006788">
    <property type="entry name" value="Myrip/Melanophilin"/>
</dbReference>
<sequence length="560" mass="63012">MMSCSNPGALDLSRLTDEEAKHVWQVIQRDFNLRKKEEDRLGELKTKIEKEDTKRELLVFQPSLTDSLCIRCLQPFKFLVNSKRQCIDCKLHFCKSCSRYNKKEHGWVCDPCRMTRVLRIGTLEWYHENVRSRFKRFGSAKVMRSLYKRLNGERTCSQTDLREHREDDTHSMPEVHSSGYGQNEDHSGALDRKHNSLTRKSKRLLSVDPLDFNLRSEYSTHSRRHSFQYSGSQDGVMQREADLSSLFKPILVENGNHGQDDYIYSGQRIAYAQSFSKTSQSSASSANCPPYRELPYSAENSDEEDSQNFLPYNPPRRSSGTSSPDGVPPQIIELNRRLSVIESLLSRLEQKITLPEQQAVAQQEEPSEIDLEELELRKKLVELTGNISDKASSSEDEEEPKKPEEDKSSLGGGGGGGGGGGAVFGHASTTQHSPGRSDNYSTSRDYLSNEPQRANFSVTKPVDQEKKTFAPEPKEKCSFTGTASELSQLEGKVKMAAARVQSTQSEVSDIESRIAALSAAGMTVESPRRRASTGSQRRLSHDCPIRSTNAKRPLRKLSGM</sequence>
<feature type="compositionally biased region" description="Basic and acidic residues" evidence="4">
    <location>
        <begin position="399"/>
        <end position="408"/>
    </location>
</feature>
<keyword evidence="2" id="KW-0863">Zinc-finger</keyword>
<keyword evidence="3" id="KW-0862">Zinc</keyword>
<protein>
    <submittedName>
        <fullName evidence="7">Melanophilin</fullName>
    </submittedName>
</protein>
<keyword evidence="6" id="KW-1185">Reference proteome</keyword>
<feature type="region of interest" description="Disordered" evidence="4">
    <location>
        <begin position="158"/>
        <end position="197"/>
    </location>
</feature>
<organism evidence="6 7">
    <name type="scientific">Chanos chanos</name>
    <name type="common">Milkfish</name>
    <name type="synonym">Mugil chanos</name>
    <dbReference type="NCBI Taxonomy" id="29144"/>
    <lineage>
        <taxon>Eukaryota</taxon>
        <taxon>Metazoa</taxon>
        <taxon>Chordata</taxon>
        <taxon>Craniata</taxon>
        <taxon>Vertebrata</taxon>
        <taxon>Euteleostomi</taxon>
        <taxon>Actinopterygii</taxon>
        <taxon>Neopterygii</taxon>
        <taxon>Teleostei</taxon>
        <taxon>Ostariophysi</taxon>
        <taxon>Gonorynchiformes</taxon>
        <taxon>Chanidae</taxon>
        <taxon>Chanos</taxon>
    </lineage>
</organism>
<reference evidence="7" key="1">
    <citation type="submission" date="2025-08" db="UniProtKB">
        <authorList>
            <consortium name="RefSeq"/>
        </authorList>
    </citation>
    <scope>IDENTIFICATION</scope>
</reference>
<dbReference type="InterPro" id="IPR041282">
    <property type="entry name" value="FYVE_2"/>
</dbReference>
<dbReference type="GeneID" id="115822644"/>
<feature type="region of interest" description="Disordered" evidence="4">
    <location>
        <begin position="384"/>
        <end position="481"/>
    </location>
</feature>
<dbReference type="PANTHER" id="PTHR14555:SF1">
    <property type="entry name" value="MELANOPHILIN"/>
    <property type="match status" value="1"/>
</dbReference>
<dbReference type="InParanoid" id="A0A6J2WAN8"/>
<gene>
    <name evidence="7" type="primary">mlphb</name>
</gene>
<evidence type="ECO:0000259" key="5">
    <source>
        <dbReference type="PROSITE" id="PS50916"/>
    </source>
</evidence>
<dbReference type="AlphaFoldDB" id="A0A6J2WAN8"/>
<dbReference type="RefSeq" id="XP_030642415.1">
    <property type="nucleotide sequence ID" value="XM_030786555.1"/>
</dbReference>
<feature type="domain" description="RabBD" evidence="5">
    <location>
        <begin position="9"/>
        <end position="129"/>
    </location>
</feature>
<feature type="compositionally biased region" description="Gly residues" evidence="4">
    <location>
        <begin position="410"/>
        <end position="423"/>
    </location>
</feature>
<dbReference type="InterPro" id="IPR013083">
    <property type="entry name" value="Znf_RING/FYVE/PHD"/>
</dbReference>
<keyword evidence="1" id="KW-0479">Metal-binding</keyword>
<dbReference type="GO" id="GO:0031267">
    <property type="term" value="F:small GTPase binding"/>
    <property type="evidence" value="ECO:0007669"/>
    <property type="project" value="InterPro"/>
</dbReference>
<feature type="compositionally biased region" description="Polar residues" evidence="4">
    <location>
        <begin position="427"/>
        <end position="458"/>
    </location>
</feature>
<dbReference type="GO" id="GO:0003779">
    <property type="term" value="F:actin binding"/>
    <property type="evidence" value="ECO:0007669"/>
    <property type="project" value="TreeGrafter"/>
</dbReference>
<dbReference type="Pfam" id="PF04698">
    <property type="entry name" value="Rab_eff_C"/>
    <property type="match status" value="1"/>
</dbReference>
<feature type="compositionally biased region" description="Basic and acidic residues" evidence="4">
    <location>
        <begin position="160"/>
        <end position="173"/>
    </location>
</feature>
<dbReference type="FunFam" id="3.30.40.10:FF:000018">
    <property type="entry name" value="Synaptotagmin-like 5, isoform CRA_a"/>
    <property type="match status" value="1"/>
</dbReference>
<dbReference type="PANTHER" id="PTHR14555">
    <property type="entry name" value="MYELIN-ASSOCIATED OLIGODENDROCYTIC BASIC PROTEIN MOBP -RELATED"/>
    <property type="match status" value="1"/>
</dbReference>
<dbReference type="OrthoDB" id="10072397at2759"/>
<dbReference type="InterPro" id="IPR010911">
    <property type="entry name" value="Rab_BD"/>
</dbReference>
<dbReference type="Pfam" id="PF02318">
    <property type="entry name" value="FYVE_2"/>
    <property type="match status" value="1"/>
</dbReference>
<dbReference type="InterPro" id="IPR011011">
    <property type="entry name" value="Znf_FYVE_PHD"/>
</dbReference>
<evidence type="ECO:0000256" key="1">
    <source>
        <dbReference type="ARBA" id="ARBA00022723"/>
    </source>
</evidence>
<dbReference type="GO" id="GO:0030864">
    <property type="term" value="C:cortical actin cytoskeleton"/>
    <property type="evidence" value="ECO:0007669"/>
    <property type="project" value="TreeGrafter"/>
</dbReference>
<evidence type="ECO:0000256" key="4">
    <source>
        <dbReference type="SAM" id="MobiDB-lite"/>
    </source>
</evidence>
<proteinExistence type="predicted"/>
<name>A0A6J2WAN8_CHACN</name>
<dbReference type="GO" id="GO:0008270">
    <property type="term" value="F:zinc ion binding"/>
    <property type="evidence" value="ECO:0007669"/>
    <property type="project" value="UniProtKB-KW"/>
</dbReference>
<dbReference type="Proteomes" id="UP000504632">
    <property type="component" value="Chromosome 10"/>
</dbReference>
<dbReference type="SUPFAM" id="SSF57903">
    <property type="entry name" value="FYVE/PHD zinc finger"/>
    <property type="match status" value="1"/>
</dbReference>
<dbReference type="GO" id="GO:0006886">
    <property type="term" value="P:intracellular protein transport"/>
    <property type="evidence" value="ECO:0007669"/>
    <property type="project" value="InterPro"/>
</dbReference>
<feature type="compositionally biased region" description="Basic and acidic residues" evidence="4">
    <location>
        <begin position="462"/>
        <end position="477"/>
    </location>
</feature>
<dbReference type="Gene3D" id="3.30.40.10">
    <property type="entry name" value="Zinc/RING finger domain, C3HC4 (zinc finger)"/>
    <property type="match status" value="1"/>
</dbReference>
<dbReference type="PROSITE" id="PS50916">
    <property type="entry name" value="RABBD"/>
    <property type="match status" value="1"/>
</dbReference>
<dbReference type="InterPro" id="IPR037442">
    <property type="entry name" value="Melanophilin_FYVE-rel_dom"/>
</dbReference>
<evidence type="ECO:0000313" key="7">
    <source>
        <dbReference type="RefSeq" id="XP_030642415.1"/>
    </source>
</evidence>
<evidence type="ECO:0000313" key="6">
    <source>
        <dbReference type="Proteomes" id="UP000504632"/>
    </source>
</evidence>